<dbReference type="SUPFAM" id="SSF48371">
    <property type="entry name" value="ARM repeat"/>
    <property type="match status" value="1"/>
</dbReference>
<dbReference type="PROSITE" id="PS50176">
    <property type="entry name" value="ARM_REPEAT"/>
    <property type="match status" value="1"/>
</dbReference>
<keyword evidence="8" id="KW-0175">Coiled coil</keyword>
<keyword evidence="12" id="KW-1185">Reference proteome</keyword>
<feature type="repeat" description="ARM" evidence="7">
    <location>
        <begin position="470"/>
        <end position="516"/>
    </location>
</feature>
<dbReference type="Gene3D" id="3.30.40.10">
    <property type="entry name" value="Zinc/RING finger domain, C3HC4 (zinc finger)"/>
    <property type="match status" value="1"/>
</dbReference>
<keyword evidence="4" id="KW-0808">Transferase</keyword>
<feature type="coiled-coil region" evidence="8">
    <location>
        <begin position="182"/>
        <end position="209"/>
    </location>
</feature>
<dbReference type="CDD" id="cd16664">
    <property type="entry name" value="RING-Ubox_PUB"/>
    <property type="match status" value="1"/>
</dbReference>
<dbReference type="PANTHER" id="PTHR23315">
    <property type="entry name" value="U BOX DOMAIN-CONTAINING"/>
    <property type="match status" value="1"/>
</dbReference>
<feature type="domain" description="U-box" evidence="10">
    <location>
        <begin position="278"/>
        <end position="352"/>
    </location>
</feature>
<evidence type="ECO:0000256" key="7">
    <source>
        <dbReference type="PROSITE-ProRule" id="PRU00259"/>
    </source>
</evidence>
<dbReference type="Gramene" id="ONK77747">
    <property type="protein sequence ID" value="ONK77747"/>
    <property type="gene ID" value="A4U43_C02F10120"/>
</dbReference>
<evidence type="ECO:0000256" key="6">
    <source>
        <dbReference type="ARBA" id="ARBA00022786"/>
    </source>
</evidence>
<dbReference type="InterPro" id="IPR045210">
    <property type="entry name" value="RING-Ubox_PUB"/>
</dbReference>
<evidence type="ECO:0000313" key="11">
    <source>
        <dbReference type="EMBL" id="ONK77747.1"/>
    </source>
</evidence>
<comment type="pathway">
    <text evidence="2">Protein modification; protein ubiquitination.</text>
</comment>
<dbReference type="PANTHER" id="PTHR23315:SF242">
    <property type="entry name" value="RING-TYPE E3 UBIQUITIN TRANSFERASE"/>
    <property type="match status" value="1"/>
</dbReference>
<reference evidence="12" key="1">
    <citation type="journal article" date="2017" name="Nat. Commun.">
        <title>The asparagus genome sheds light on the origin and evolution of a young Y chromosome.</title>
        <authorList>
            <person name="Harkess A."/>
            <person name="Zhou J."/>
            <person name="Xu C."/>
            <person name="Bowers J.E."/>
            <person name="Van der Hulst R."/>
            <person name="Ayyampalayam S."/>
            <person name="Mercati F."/>
            <person name="Riccardi P."/>
            <person name="McKain M.R."/>
            <person name="Kakrana A."/>
            <person name="Tang H."/>
            <person name="Ray J."/>
            <person name="Groenendijk J."/>
            <person name="Arikit S."/>
            <person name="Mathioni S.M."/>
            <person name="Nakano M."/>
            <person name="Shan H."/>
            <person name="Telgmann-Rauber A."/>
            <person name="Kanno A."/>
            <person name="Yue Z."/>
            <person name="Chen H."/>
            <person name="Li W."/>
            <person name="Chen Y."/>
            <person name="Xu X."/>
            <person name="Zhang Y."/>
            <person name="Luo S."/>
            <person name="Chen H."/>
            <person name="Gao J."/>
            <person name="Mao Z."/>
            <person name="Pires J.C."/>
            <person name="Luo M."/>
            <person name="Kudrna D."/>
            <person name="Wing R.A."/>
            <person name="Meyers B.C."/>
            <person name="Yi K."/>
            <person name="Kong H."/>
            <person name="Lavrijsen P."/>
            <person name="Sunseri F."/>
            <person name="Falavigna A."/>
            <person name="Ye Y."/>
            <person name="Leebens-Mack J.H."/>
            <person name="Chen G."/>
        </authorList>
    </citation>
    <scope>NUCLEOTIDE SEQUENCE [LARGE SCALE GENOMIC DNA]</scope>
    <source>
        <strain evidence="12">cv. DH0086</strain>
    </source>
</reference>
<evidence type="ECO:0000256" key="2">
    <source>
        <dbReference type="ARBA" id="ARBA00004906"/>
    </source>
</evidence>
<keyword evidence="6" id="KW-0833">Ubl conjugation pathway</keyword>
<sequence>MNKFDKMDAAEVEEKLFAVCDAKFHVGMCKQLATIVCRILEIFPVLEACRPRSKSGIQALCSLHVALDKAKKLLQHCSECSKLYLAITGESILMKFEKTGCALQESLKRVEEIVPQAVGHQIMEIVGELERTVFALDQSDKQVGDDVIALIQRDIKSNSDLNDGCELEIFHEAALKLGFTSSKAALNERRALKKLIERAQIEEDKHKETVVTFLHHIMRRYSKLLRSDISDDTDSYGSCPCSPNLYYETNGLTLPKQVSKLSSFNVKQNGVKSGNISFPPEEFRCPISLQLMYDPVIISSGQTYERACIEKWFGDGHNTCPKTQQELPHLDLTPNYCVKGLIASWCEQNGIIAPDGPPEVLGLNCGRLALSECEATDSKTIENVDSFHLKEVMAVPLEENGTREEEEDEMATTVDESWHSAEDDEYESYESLLAALCDCRSWGKQHRAVEKIRFILKDDEEARIYMGANGFVDALIHFLRSAIEEEDVRAQEVGAMALFNLAVNNNRNKALLLSAGVISLLEKMISNSMTCEFAAALYLNFSCFDDAKPIIGSSDAVPFLIRLLHPKSPQSVSCKHDALYALFNLSTYPPNIPFLLHADIIGCFTSLLAGCTWPEKVLAVFTNLVSNPDAERKMIATPGFISSLAMALDNGEPPEQELAVECLFVLCISDDNCSHMVLQEGVIPALVSLTVNGTARGKEKAMNLLKLFREQRLREKPRVPTKQEPPMEESIEVVPPESKPYYYRLRTKKLGKTISSLFKSSKNSSVNMRVRDRLG</sequence>
<dbReference type="Pfam" id="PF04564">
    <property type="entry name" value="U-box"/>
    <property type="match status" value="1"/>
</dbReference>
<dbReference type="Gene3D" id="1.25.10.10">
    <property type="entry name" value="Leucine-rich Repeat Variant"/>
    <property type="match status" value="2"/>
</dbReference>
<dbReference type="InterPro" id="IPR016024">
    <property type="entry name" value="ARM-type_fold"/>
</dbReference>
<dbReference type="PROSITE" id="PS51698">
    <property type="entry name" value="U_BOX"/>
    <property type="match status" value="1"/>
</dbReference>
<dbReference type="InterPro" id="IPR013083">
    <property type="entry name" value="Znf_RING/FYVE/PHD"/>
</dbReference>
<evidence type="ECO:0000256" key="5">
    <source>
        <dbReference type="ARBA" id="ARBA00022737"/>
    </source>
</evidence>
<keyword evidence="5" id="KW-0677">Repeat</keyword>
<protein>
    <recommendedName>
        <fullName evidence="3">RING-type E3 ubiquitin transferase</fullName>
        <ecNumber evidence="3">2.3.2.27</ecNumber>
    </recommendedName>
</protein>
<name>A0A5P1FK13_ASPOF</name>
<evidence type="ECO:0000313" key="12">
    <source>
        <dbReference type="Proteomes" id="UP000243459"/>
    </source>
</evidence>
<dbReference type="OMA" id="LMMFREQ"/>
<dbReference type="SUPFAM" id="SSF57850">
    <property type="entry name" value="RING/U-box"/>
    <property type="match status" value="1"/>
</dbReference>
<evidence type="ECO:0000256" key="4">
    <source>
        <dbReference type="ARBA" id="ARBA00022679"/>
    </source>
</evidence>
<evidence type="ECO:0000256" key="9">
    <source>
        <dbReference type="SAM" id="MobiDB-lite"/>
    </source>
</evidence>
<dbReference type="UniPathway" id="UPA00143"/>
<evidence type="ECO:0000259" key="10">
    <source>
        <dbReference type="PROSITE" id="PS51698"/>
    </source>
</evidence>
<dbReference type="EC" id="2.3.2.27" evidence="3"/>
<organism evidence="11 12">
    <name type="scientific">Asparagus officinalis</name>
    <name type="common">Garden asparagus</name>
    <dbReference type="NCBI Taxonomy" id="4686"/>
    <lineage>
        <taxon>Eukaryota</taxon>
        <taxon>Viridiplantae</taxon>
        <taxon>Streptophyta</taxon>
        <taxon>Embryophyta</taxon>
        <taxon>Tracheophyta</taxon>
        <taxon>Spermatophyta</taxon>
        <taxon>Magnoliopsida</taxon>
        <taxon>Liliopsida</taxon>
        <taxon>Asparagales</taxon>
        <taxon>Asparagaceae</taxon>
        <taxon>Asparagoideae</taxon>
        <taxon>Asparagus</taxon>
    </lineage>
</organism>
<evidence type="ECO:0000256" key="1">
    <source>
        <dbReference type="ARBA" id="ARBA00000900"/>
    </source>
</evidence>
<evidence type="ECO:0000256" key="3">
    <source>
        <dbReference type="ARBA" id="ARBA00012483"/>
    </source>
</evidence>
<dbReference type="InterPro" id="IPR003613">
    <property type="entry name" value="Ubox_domain"/>
</dbReference>
<dbReference type="SMART" id="SM00185">
    <property type="entry name" value="ARM"/>
    <property type="match status" value="3"/>
</dbReference>
<comment type="catalytic activity">
    <reaction evidence="1">
        <text>S-ubiquitinyl-[E2 ubiquitin-conjugating enzyme]-L-cysteine + [acceptor protein]-L-lysine = [E2 ubiquitin-conjugating enzyme]-L-cysteine + N(6)-ubiquitinyl-[acceptor protein]-L-lysine.</text>
        <dbReference type="EC" id="2.3.2.27"/>
    </reaction>
</comment>
<evidence type="ECO:0000256" key="8">
    <source>
        <dbReference type="SAM" id="Coils"/>
    </source>
</evidence>
<accession>A0A5P1FK13</accession>
<dbReference type="InterPro" id="IPR011989">
    <property type="entry name" value="ARM-like"/>
</dbReference>
<dbReference type="GO" id="GO:0016567">
    <property type="term" value="P:protein ubiquitination"/>
    <property type="evidence" value="ECO:0007669"/>
    <property type="project" value="UniProtKB-UniPathway"/>
</dbReference>
<feature type="region of interest" description="Disordered" evidence="9">
    <location>
        <begin position="399"/>
        <end position="420"/>
    </location>
</feature>
<proteinExistence type="predicted"/>
<dbReference type="FunFam" id="3.30.40.10:FF:000114">
    <property type="entry name" value="RING-type E3 ubiquitin transferase"/>
    <property type="match status" value="1"/>
</dbReference>
<gene>
    <name evidence="11" type="ORF">A4U43_C02F10120</name>
</gene>
<dbReference type="EMBL" id="CM007382">
    <property type="protein sequence ID" value="ONK77747.1"/>
    <property type="molecule type" value="Genomic_DNA"/>
</dbReference>
<dbReference type="SMART" id="SM00504">
    <property type="entry name" value="Ubox"/>
    <property type="match status" value="1"/>
</dbReference>
<dbReference type="Proteomes" id="UP000243459">
    <property type="component" value="Chromosome 2"/>
</dbReference>
<dbReference type="AlphaFoldDB" id="A0A5P1FK13"/>
<dbReference type="Pfam" id="PF25598">
    <property type="entry name" value="ARM_PUB"/>
    <property type="match status" value="1"/>
</dbReference>
<dbReference type="InterPro" id="IPR000225">
    <property type="entry name" value="Armadillo"/>
</dbReference>
<dbReference type="GO" id="GO:0061630">
    <property type="term" value="F:ubiquitin protein ligase activity"/>
    <property type="evidence" value="ECO:0007669"/>
    <property type="project" value="UniProtKB-EC"/>
</dbReference>
<dbReference type="InterPro" id="IPR058678">
    <property type="entry name" value="ARM_PUB"/>
</dbReference>